<dbReference type="Proteomes" id="UP000002505">
    <property type="component" value="Plasmid pACHL01"/>
</dbReference>
<dbReference type="RefSeq" id="WP_012623099.1">
    <property type="nucleotide sequence ID" value="NC_011879.1"/>
</dbReference>
<keyword evidence="1" id="KW-0472">Membrane</keyword>
<keyword evidence="3" id="KW-1185">Reference proteome</keyword>
<keyword evidence="1" id="KW-0812">Transmembrane</keyword>
<evidence type="ECO:0000313" key="2">
    <source>
        <dbReference type="EMBL" id="ACL42082.1"/>
    </source>
</evidence>
<protein>
    <submittedName>
        <fullName evidence="2">Uncharacterized protein</fullName>
    </submittedName>
</protein>
<dbReference type="HOGENOM" id="CLU_3264952_0_0_11"/>
<feature type="transmembrane region" description="Helical" evidence="1">
    <location>
        <begin position="12"/>
        <end position="33"/>
    </location>
</feature>
<dbReference type="KEGG" id="ach:Achl_4131"/>
<dbReference type="EMBL" id="CP001342">
    <property type="protein sequence ID" value="ACL42082.1"/>
    <property type="molecule type" value="Genomic_DNA"/>
</dbReference>
<evidence type="ECO:0000313" key="3">
    <source>
        <dbReference type="Proteomes" id="UP000002505"/>
    </source>
</evidence>
<keyword evidence="1" id="KW-1133">Transmembrane helix</keyword>
<reference evidence="2" key="1">
    <citation type="submission" date="2009-01" db="EMBL/GenBank/DDBJ databases">
        <title>Complete sequence of plasmid1 of Arthrobacter chlorophenolicus A6.</title>
        <authorList>
            <consortium name="US DOE Joint Genome Institute"/>
            <person name="Lucas S."/>
            <person name="Copeland A."/>
            <person name="Lapidus A."/>
            <person name="Glavina del Rio T."/>
            <person name="Tice H."/>
            <person name="Bruce D."/>
            <person name="Goodwin L."/>
            <person name="Pitluck S."/>
            <person name="Goltsman E."/>
            <person name="Clum A."/>
            <person name="Larimer F."/>
            <person name="Land M."/>
            <person name="Hauser L."/>
            <person name="Kyrpides N."/>
            <person name="Mikhailova N."/>
            <person name="Jansson J."/>
            <person name="Richardson P."/>
        </authorList>
    </citation>
    <scope>NUCLEOTIDE SEQUENCE [LARGE SCALE GENOMIC DNA]</scope>
    <source>
        <strain evidence="2">A6</strain>
        <plasmid evidence="2">pACHL01</plasmid>
    </source>
</reference>
<gene>
    <name evidence="2" type="ordered locus">Achl_4131</name>
</gene>
<organism evidence="2 3">
    <name type="scientific">Pseudarthrobacter chlorophenolicus (strain ATCC 700700 / DSM 12829 / CIP 107037 / JCM 12360 / KCTC 9906 / NCIMB 13794 / A6)</name>
    <name type="common">Arthrobacter chlorophenolicus</name>
    <dbReference type="NCBI Taxonomy" id="452863"/>
    <lineage>
        <taxon>Bacteria</taxon>
        <taxon>Bacillati</taxon>
        <taxon>Actinomycetota</taxon>
        <taxon>Actinomycetes</taxon>
        <taxon>Micrococcales</taxon>
        <taxon>Micrococcaceae</taxon>
        <taxon>Pseudarthrobacter</taxon>
    </lineage>
</organism>
<name>B8HI35_PSECP</name>
<proteinExistence type="predicted"/>
<geneLocation type="plasmid" evidence="2 3">
    <name>pACHL01</name>
</geneLocation>
<sequence length="41" mass="4402">MNEQGGSKSTRVQIAGLWIAAASLVLALLRTVFDVLEVMGR</sequence>
<evidence type="ECO:0000256" key="1">
    <source>
        <dbReference type="SAM" id="Phobius"/>
    </source>
</evidence>
<accession>B8HI35</accession>
<keyword evidence="2" id="KW-0614">Plasmid</keyword>
<dbReference type="AlphaFoldDB" id="B8HI35"/>